<dbReference type="EMBL" id="PVXO01000027">
    <property type="protein sequence ID" value="PRR79393.1"/>
    <property type="molecule type" value="Genomic_DNA"/>
</dbReference>
<feature type="domain" description="Flagellin N-terminal" evidence="1">
    <location>
        <begin position="6"/>
        <end position="140"/>
    </location>
</feature>
<organism evidence="2 3">
    <name type="scientific">Clostridium liquoris</name>
    <dbReference type="NCBI Taxonomy" id="1289519"/>
    <lineage>
        <taxon>Bacteria</taxon>
        <taxon>Bacillati</taxon>
        <taxon>Bacillota</taxon>
        <taxon>Clostridia</taxon>
        <taxon>Eubacteriales</taxon>
        <taxon>Clostridiaceae</taxon>
        <taxon>Clostridium</taxon>
    </lineage>
</organism>
<protein>
    <submittedName>
        <fullName evidence="2">Flagellar filament 30.7 kDa core protein</fullName>
    </submittedName>
</protein>
<dbReference type="PANTHER" id="PTHR42792:SF1">
    <property type="entry name" value="FLAGELLAR HOOK-ASSOCIATED PROTEIN 3"/>
    <property type="match status" value="1"/>
</dbReference>
<dbReference type="Pfam" id="PF00669">
    <property type="entry name" value="Flagellin_N"/>
    <property type="match status" value="1"/>
</dbReference>
<reference evidence="2 3" key="1">
    <citation type="submission" date="2018-03" db="EMBL/GenBank/DDBJ databases">
        <title>Genome sequence of Clostridium liquoris DSM 100320.</title>
        <authorList>
            <person name="Poehlein A."/>
            <person name="Daniel R."/>
        </authorList>
    </citation>
    <scope>NUCLEOTIDE SEQUENCE [LARGE SCALE GENOMIC DNA]</scope>
    <source>
        <strain evidence="2 3">DSM 100320</strain>
    </source>
</reference>
<keyword evidence="2" id="KW-0966">Cell projection</keyword>
<accession>A0A2T0B6F8</accession>
<keyword evidence="2" id="KW-0969">Cilium</keyword>
<dbReference type="NCBIfam" id="TIGR02550">
    <property type="entry name" value="flagell_flgL"/>
    <property type="match status" value="1"/>
</dbReference>
<gene>
    <name evidence="2" type="primary">flaB3</name>
    <name evidence="2" type="ORF">CLLI_08730</name>
</gene>
<keyword evidence="3" id="KW-1185">Reference proteome</keyword>
<evidence type="ECO:0000259" key="1">
    <source>
        <dbReference type="Pfam" id="PF00669"/>
    </source>
</evidence>
<dbReference type="GO" id="GO:0071973">
    <property type="term" value="P:bacterial-type flagellum-dependent cell motility"/>
    <property type="evidence" value="ECO:0007669"/>
    <property type="project" value="InterPro"/>
</dbReference>
<dbReference type="InterPro" id="IPR001029">
    <property type="entry name" value="Flagellin_N"/>
</dbReference>
<dbReference type="PANTHER" id="PTHR42792">
    <property type="entry name" value="FLAGELLIN"/>
    <property type="match status" value="1"/>
</dbReference>
<dbReference type="AlphaFoldDB" id="A0A2T0B6F8"/>
<dbReference type="GO" id="GO:0009424">
    <property type="term" value="C:bacterial-type flagellum hook"/>
    <property type="evidence" value="ECO:0007669"/>
    <property type="project" value="InterPro"/>
</dbReference>
<proteinExistence type="predicted"/>
<dbReference type="InterPro" id="IPR013384">
    <property type="entry name" value="Flagell_FlgL"/>
</dbReference>
<dbReference type="Proteomes" id="UP000239706">
    <property type="component" value="Unassembled WGS sequence"/>
</dbReference>
<name>A0A2T0B6F8_9CLOT</name>
<keyword evidence="2" id="KW-0282">Flagellum</keyword>
<dbReference type="GO" id="GO:0005198">
    <property type="term" value="F:structural molecule activity"/>
    <property type="evidence" value="ECO:0007669"/>
    <property type="project" value="InterPro"/>
</dbReference>
<dbReference type="InterPro" id="IPR001492">
    <property type="entry name" value="Flagellin"/>
</dbReference>
<evidence type="ECO:0000313" key="2">
    <source>
        <dbReference type="EMBL" id="PRR79393.1"/>
    </source>
</evidence>
<dbReference type="Gene3D" id="1.20.1330.10">
    <property type="entry name" value="f41 fragment of flagellin, N-terminal domain"/>
    <property type="match status" value="2"/>
</dbReference>
<evidence type="ECO:0000313" key="3">
    <source>
        <dbReference type="Proteomes" id="UP000239706"/>
    </source>
</evidence>
<dbReference type="SUPFAM" id="SSF64518">
    <property type="entry name" value="Phase 1 flagellin"/>
    <property type="match status" value="1"/>
</dbReference>
<comment type="caution">
    <text evidence="2">The sequence shown here is derived from an EMBL/GenBank/DDBJ whole genome shotgun (WGS) entry which is preliminary data.</text>
</comment>
<sequence>MYLLRITNRMMSNNFLNDMMINLDNLQTISGQLTSGKEIRRPSDDPFKVARAMQLHTDINTNKQYNENIKDTINFLDETDTALNQLGNQFQRVRELLVSAGGVYGTDERKKVKDEINEIIGQVSQTLNSNFDGKYIFGGTRATTKPTNTITGPATTKIENKASADGNPPVEASVNGKYSGAENIDYEVEVSEGKVTFTASNGKIITGGATEKSWDLENGLTFKADKDLVNGTGYKFTAIAEGNTKLIFNSRKGEELSDLPPIECKIPTDVTKWNGKEITFNVNGNNPDVVVEMKDLNTPEDIINKINSDENLKGKVFAVEVKHGKESSIQIYSLDENKVFIKDTGIDELKTNKFMGNYEMQIMGEDLITEISQGVTVDYNTTAAEIIKFNDSKGNPRDLKDILEKIVRDLDNPNRTNDITNEDLEAIDAVMDNILKLRSKVGAKQNRMDSAESKNSSENFDMTDILSKTEDINITEKVMQFAVAQTVYIAALQTSAKIIQPTLMDYLR</sequence>